<reference evidence="2" key="1">
    <citation type="submission" date="2023-08" db="EMBL/GenBank/DDBJ databases">
        <title>Black Yeasts Isolated from many extreme environments.</title>
        <authorList>
            <person name="Coleine C."/>
            <person name="Stajich J.E."/>
            <person name="Selbmann L."/>
        </authorList>
    </citation>
    <scope>NUCLEOTIDE SEQUENCE</scope>
    <source>
        <strain evidence="2">CCFEE 5810</strain>
    </source>
</reference>
<dbReference type="Proteomes" id="UP001310594">
    <property type="component" value="Unassembled WGS sequence"/>
</dbReference>
<name>A0AAN7W3E7_9PEZI</name>
<protein>
    <submittedName>
        <fullName evidence="2">Uncharacterized protein</fullName>
    </submittedName>
</protein>
<proteinExistence type="predicted"/>
<keyword evidence="1" id="KW-1133">Transmembrane helix</keyword>
<organism evidence="2 3">
    <name type="scientific">Elasticomyces elasticus</name>
    <dbReference type="NCBI Taxonomy" id="574655"/>
    <lineage>
        <taxon>Eukaryota</taxon>
        <taxon>Fungi</taxon>
        <taxon>Dikarya</taxon>
        <taxon>Ascomycota</taxon>
        <taxon>Pezizomycotina</taxon>
        <taxon>Dothideomycetes</taxon>
        <taxon>Dothideomycetidae</taxon>
        <taxon>Mycosphaerellales</taxon>
        <taxon>Teratosphaeriaceae</taxon>
        <taxon>Elasticomyces</taxon>
    </lineage>
</organism>
<dbReference type="AlphaFoldDB" id="A0AAN7W3E7"/>
<feature type="transmembrane region" description="Helical" evidence="1">
    <location>
        <begin position="63"/>
        <end position="86"/>
    </location>
</feature>
<sequence length="420" mass="46971">MSLTVIRKSLLLSIEQKPVPLPLGFAVYFKDISPSLAWAVIENLTLPYRARKHKDKAVSPGRLLGWLYLCCYVLIVPTLISAMTGYQTAGTIFWDPENGFDSLVGTSSLTPNPSLIVRDGYRVGLQTDELVALDLDNYGSQRFDQRYNTILGYYLATQNALHNATWRPTVSQILEPDLQAVGPIEMGIPQWAYCTVSKNGNFCASENEYGGHYTSPPANVPDISTPLLTWSNITIDNKTHVLQPPPLDIAWAAPARTWAMTLSDDVRYTGYFTNASIARTAVCQPSVNYKWGFSAILLFLFCCMTIAFAGTILRLELTIWLYSRSNLYRQNRSGYKDAMHVVQVLKEEFGEDLADQSAQDIDSRIKSYTGAMYVETGGLELPRRQLGFLRRKRAGDPRDYVPEIPLLEPSKSGFSNATTM</sequence>
<evidence type="ECO:0000256" key="1">
    <source>
        <dbReference type="SAM" id="Phobius"/>
    </source>
</evidence>
<accession>A0AAN7W3E7</accession>
<keyword evidence="1" id="KW-0472">Membrane</keyword>
<dbReference type="EMBL" id="JAVRQU010000015">
    <property type="protein sequence ID" value="KAK5694732.1"/>
    <property type="molecule type" value="Genomic_DNA"/>
</dbReference>
<feature type="transmembrane region" description="Helical" evidence="1">
    <location>
        <begin position="291"/>
        <end position="315"/>
    </location>
</feature>
<keyword evidence="1" id="KW-0812">Transmembrane</keyword>
<evidence type="ECO:0000313" key="3">
    <source>
        <dbReference type="Proteomes" id="UP001310594"/>
    </source>
</evidence>
<comment type="caution">
    <text evidence="2">The sequence shown here is derived from an EMBL/GenBank/DDBJ whole genome shotgun (WGS) entry which is preliminary data.</text>
</comment>
<evidence type="ECO:0000313" key="2">
    <source>
        <dbReference type="EMBL" id="KAK5694732.1"/>
    </source>
</evidence>
<gene>
    <name evidence="2" type="ORF">LTR97_009322</name>
</gene>